<reference evidence="1" key="1">
    <citation type="submission" date="2023-05" db="EMBL/GenBank/DDBJ databases">
        <title>Nepenthes gracilis genome sequencing.</title>
        <authorList>
            <person name="Fukushima K."/>
        </authorList>
    </citation>
    <scope>NUCLEOTIDE SEQUENCE</scope>
    <source>
        <strain evidence="1">SING2019-196</strain>
    </source>
</reference>
<keyword evidence="2" id="KW-1185">Reference proteome</keyword>
<name>A0AAD3RYF4_NEPGR</name>
<dbReference type="Proteomes" id="UP001279734">
    <property type="component" value="Unassembled WGS sequence"/>
</dbReference>
<comment type="caution">
    <text evidence="1">The sequence shown here is derived from an EMBL/GenBank/DDBJ whole genome shotgun (WGS) entry which is preliminary data.</text>
</comment>
<evidence type="ECO:0000313" key="1">
    <source>
        <dbReference type="EMBL" id="GMH00903.1"/>
    </source>
</evidence>
<organism evidence="1 2">
    <name type="scientific">Nepenthes gracilis</name>
    <name type="common">Slender pitcher plant</name>
    <dbReference type="NCBI Taxonomy" id="150966"/>
    <lineage>
        <taxon>Eukaryota</taxon>
        <taxon>Viridiplantae</taxon>
        <taxon>Streptophyta</taxon>
        <taxon>Embryophyta</taxon>
        <taxon>Tracheophyta</taxon>
        <taxon>Spermatophyta</taxon>
        <taxon>Magnoliopsida</taxon>
        <taxon>eudicotyledons</taxon>
        <taxon>Gunneridae</taxon>
        <taxon>Pentapetalae</taxon>
        <taxon>Caryophyllales</taxon>
        <taxon>Nepenthaceae</taxon>
        <taxon>Nepenthes</taxon>
    </lineage>
</organism>
<dbReference type="EMBL" id="BSYO01000002">
    <property type="protein sequence ID" value="GMH00903.1"/>
    <property type="molecule type" value="Genomic_DNA"/>
</dbReference>
<gene>
    <name evidence="1" type="ORF">Nepgr_002742</name>
</gene>
<accession>A0AAD3RYF4</accession>
<dbReference type="AlphaFoldDB" id="A0AAD3RYF4"/>
<sequence>MLVNRVDRLNEGGPAFFEELASQQFDRLRHIGKLAHERPERLVLLVLEQPQRHRGKRRMEFLVGRNGRRTQWFEDLM</sequence>
<protein>
    <submittedName>
        <fullName evidence="1">Uncharacterized protein</fullName>
    </submittedName>
</protein>
<evidence type="ECO:0000313" key="2">
    <source>
        <dbReference type="Proteomes" id="UP001279734"/>
    </source>
</evidence>
<proteinExistence type="predicted"/>